<dbReference type="AlphaFoldDB" id="A0A8J4WRU1"/>
<proteinExistence type="predicted"/>
<keyword evidence="5" id="KW-1185">Reference proteome</keyword>
<feature type="compositionally biased region" description="Low complexity" evidence="2">
    <location>
        <begin position="813"/>
        <end position="829"/>
    </location>
</feature>
<evidence type="ECO:0000259" key="3">
    <source>
        <dbReference type="SMART" id="SM00355"/>
    </source>
</evidence>
<sequence>MKQHQNYYGSMPALTDRLPPDRTVSMAVQDKYPHSRTSRPLAANSQSYMSDFDSPARQRPPTPVRQIHHGTVKETFTLFSPTRETGETAWRSAHIKDTSDISRVAALRLDSRRSPALQVSEQHCDYDDTESFVSVQTDGFDTPLTFTQANDALNSFASNSLRSSRQRIESGAKSADSAFHGRHGYEPEDEVLTEDDIRYRFEREYEESIQKQSAWLEFMEMEKLSLEGRIQRVTKQRQELVEQLLLFRQNSEGTPKRCSFRMPYGSRGLYPSHSTYMQSSWMTNPVHPAESLQIQSPFGQYVGWNMSDPAPICSPPHVGTNYGDYKSESPEWNTRTHFQSPPLLPFHHQQGQTKYTSAAFRRSFPDRYNDNPFQQDLVSIEVDRNLDGRVERNPDTSVLRLKDSSQPGLKEMHVRPNNMFYESKTKRSPQLSTTPTLDTGGDLGSQPKSPNIRNRTNASCAHSHSLDQPKLVNELAGYPRNLSPTKPFLLLPSLYPSTTLIPHPPTIPAAYLARSNRANADDCSSAEFWPRQLQPPRHYPDTSVPHLLTVAPEVSTYPYVRRRPRNNGSPQSRIELNVNNLQHPQFYSNHDLYAPPSLKGEEQSESAQSSKAKTGVQNVSSKSRIDSDSLPFTHSLESHITPSSACEPINPELAEICARDLSQPTTSSKNRISAINRASYNIEQLPVHAEEDAELEPGTTPVTNLMTTIPETPSAPVDQKGAINTLSMSEGHHSLQPQSHTANGSNRKGPLVVPSQNPLPVTSQLSDFRSQVKIIRAHTAIPFESEDVLDESATATQITSSLSTRSKSIPDGTSTSPTSFQPTTSAASQWNGNKPVVSIDMDNAPLGKYSFEVDRETIDMKAEVKLMCLGPIDGFQLDRRSYVRQTFMCNENTKPNSLSPIWIAICTGETAVSIYDLKTRVKLLNCYEHEQYSNSPVTAILPFVATSNIVKNSDHQQLHDEPIRKPLGILCVIQKDGSMTLYNVASRRVSGRLSVNKQVQHVMLLPQTKIMQNCLAQNLLVIDRLGDISCCQWIFTVYTTDQTNLRHPQWDGEVHDLGANILKQTLDMVSTLKLPMCAQPANLLSPIWPHTFADQTTLNERLWVAASGGRLLEITAFDSQRRRNSDGQSYLIMLCVIPSDSQITAVTSTLNDKVLVGTNKGKLHVIRLPNSYHACKIPGCSLGFITPDDLLHHLIREHYLTDGTCYGHQEHQCGWPECEFLVPVSKHLVDLDILESHARQHIIAE</sequence>
<feature type="region of interest" description="Disordered" evidence="2">
    <location>
        <begin position="1"/>
        <end position="64"/>
    </location>
</feature>
<dbReference type="EMBL" id="LUCH01002233">
    <property type="protein sequence ID" value="KAF5401800.1"/>
    <property type="molecule type" value="Genomic_DNA"/>
</dbReference>
<evidence type="ECO:0000256" key="1">
    <source>
        <dbReference type="SAM" id="Coils"/>
    </source>
</evidence>
<dbReference type="OrthoDB" id="6247816at2759"/>
<feature type="coiled-coil region" evidence="1">
    <location>
        <begin position="216"/>
        <end position="243"/>
    </location>
</feature>
<name>A0A8J4WRU1_9TREM</name>
<feature type="compositionally biased region" description="Polar residues" evidence="2">
    <location>
        <begin position="797"/>
        <end position="807"/>
    </location>
</feature>
<reference evidence="4" key="1">
    <citation type="submission" date="2019-05" db="EMBL/GenBank/DDBJ databases">
        <title>Annotation for the trematode Paragonimus heterotremus.</title>
        <authorList>
            <person name="Choi Y.-J."/>
        </authorList>
    </citation>
    <scope>NUCLEOTIDE SEQUENCE</scope>
    <source>
        <strain evidence="4">LC</strain>
    </source>
</reference>
<dbReference type="InterPro" id="IPR013087">
    <property type="entry name" value="Znf_C2H2_type"/>
</dbReference>
<keyword evidence="1" id="KW-0175">Coiled coil</keyword>
<dbReference type="Proteomes" id="UP000748531">
    <property type="component" value="Unassembled WGS sequence"/>
</dbReference>
<dbReference type="SMART" id="SM00355">
    <property type="entry name" value="ZnF_C2H2"/>
    <property type="match status" value="2"/>
</dbReference>
<organism evidence="4 5">
    <name type="scientific">Paragonimus heterotremus</name>
    <dbReference type="NCBI Taxonomy" id="100268"/>
    <lineage>
        <taxon>Eukaryota</taxon>
        <taxon>Metazoa</taxon>
        <taxon>Spiralia</taxon>
        <taxon>Lophotrochozoa</taxon>
        <taxon>Platyhelminthes</taxon>
        <taxon>Trematoda</taxon>
        <taxon>Digenea</taxon>
        <taxon>Plagiorchiida</taxon>
        <taxon>Troglotremata</taxon>
        <taxon>Troglotrematidae</taxon>
        <taxon>Paragonimus</taxon>
    </lineage>
</organism>
<evidence type="ECO:0000256" key="2">
    <source>
        <dbReference type="SAM" id="MobiDB-lite"/>
    </source>
</evidence>
<feature type="compositionally biased region" description="Low complexity" evidence="2">
    <location>
        <begin position="431"/>
        <end position="440"/>
    </location>
</feature>
<comment type="caution">
    <text evidence="4">The sequence shown here is derived from an EMBL/GenBank/DDBJ whole genome shotgun (WGS) entry which is preliminary data.</text>
</comment>
<gene>
    <name evidence="4" type="ORF">PHET_04876</name>
</gene>
<protein>
    <recommendedName>
        <fullName evidence="3">C2H2-type domain-containing protein</fullName>
    </recommendedName>
</protein>
<evidence type="ECO:0000313" key="5">
    <source>
        <dbReference type="Proteomes" id="UP000748531"/>
    </source>
</evidence>
<feature type="domain" description="C2H2-type" evidence="3">
    <location>
        <begin position="1173"/>
        <end position="1198"/>
    </location>
</feature>
<feature type="region of interest" description="Disordered" evidence="2">
    <location>
        <begin position="797"/>
        <end position="833"/>
    </location>
</feature>
<feature type="domain" description="C2H2-type" evidence="3">
    <location>
        <begin position="1211"/>
        <end position="1241"/>
    </location>
</feature>
<feature type="region of interest" description="Disordered" evidence="2">
    <location>
        <begin position="423"/>
        <end position="453"/>
    </location>
</feature>
<evidence type="ECO:0000313" key="4">
    <source>
        <dbReference type="EMBL" id="KAF5401800.1"/>
    </source>
</evidence>
<feature type="region of interest" description="Disordered" evidence="2">
    <location>
        <begin position="587"/>
        <end position="627"/>
    </location>
</feature>
<accession>A0A8J4WRU1</accession>